<dbReference type="CDD" id="cd07381">
    <property type="entry name" value="MPP_CapA"/>
    <property type="match status" value="1"/>
</dbReference>
<protein>
    <submittedName>
        <fullName evidence="4">Capsular polysaccharide biosynthesis protein</fullName>
    </submittedName>
</protein>
<comment type="caution">
    <text evidence="4">The sequence shown here is derived from an EMBL/GenBank/DDBJ whole genome shotgun (WGS) entry which is preliminary data.</text>
</comment>
<dbReference type="SUPFAM" id="SSF56300">
    <property type="entry name" value="Metallo-dependent phosphatases"/>
    <property type="match status" value="1"/>
</dbReference>
<dbReference type="SMART" id="SM00854">
    <property type="entry name" value="PGA_cap"/>
    <property type="match status" value="1"/>
</dbReference>
<dbReference type="Proteomes" id="UP000786693">
    <property type="component" value="Unassembled WGS sequence"/>
</dbReference>
<comment type="similarity">
    <text evidence="1">Belongs to the CapA family.</text>
</comment>
<name>A0ABQ4NIF9_9RHOB</name>
<evidence type="ECO:0000313" key="4">
    <source>
        <dbReference type="EMBL" id="GIT94193.1"/>
    </source>
</evidence>
<dbReference type="InterPro" id="IPR052169">
    <property type="entry name" value="CW_Biosynth-Accessory"/>
</dbReference>
<gene>
    <name evidence="4" type="ORF">JANAI62_08160</name>
</gene>
<dbReference type="Pfam" id="PF09587">
    <property type="entry name" value="PGA_cap"/>
    <property type="match status" value="1"/>
</dbReference>
<feature type="chain" id="PRO_5046181092" evidence="2">
    <location>
        <begin position="25"/>
        <end position="422"/>
    </location>
</feature>
<accession>A0ABQ4NIF9</accession>
<organism evidence="4 5">
    <name type="scientific">Jannaschia pagri</name>
    <dbReference type="NCBI Taxonomy" id="2829797"/>
    <lineage>
        <taxon>Bacteria</taxon>
        <taxon>Pseudomonadati</taxon>
        <taxon>Pseudomonadota</taxon>
        <taxon>Alphaproteobacteria</taxon>
        <taxon>Rhodobacterales</taxon>
        <taxon>Roseobacteraceae</taxon>
        <taxon>Jannaschia</taxon>
    </lineage>
</organism>
<evidence type="ECO:0000256" key="2">
    <source>
        <dbReference type="SAM" id="SignalP"/>
    </source>
</evidence>
<dbReference type="Gene3D" id="3.60.21.10">
    <property type="match status" value="1"/>
</dbReference>
<keyword evidence="2" id="KW-0732">Signal</keyword>
<dbReference type="RefSeq" id="WP_220747683.1">
    <property type="nucleotide sequence ID" value="NZ_BPFH01000001.1"/>
</dbReference>
<feature type="domain" description="Capsule synthesis protein CapA" evidence="3">
    <location>
        <begin position="54"/>
        <end position="307"/>
    </location>
</feature>
<dbReference type="InterPro" id="IPR029052">
    <property type="entry name" value="Metallo-depent_PP-like"/>
</dbReference>
<dbReference type="PANTHER" id="PTHR33393:SF13">
    <property type="entry name" value="PGA BIOSYNTHESIS PROTEIN CAPA"/>
    <property type="match status" value="1"/>
</dbReference>
<evidence type="ECO:0000256" key="1">
    <source>
        <dbReference type="ARBA" id="ARBA00005662"/>
    </source>
</evidence>
<dbReference type="EMBL" id="BPFH01000001">
    <property type="protein sequence ID" value="GIT94193.1"/>
    <property type="molecule type" value="Genomic_DNA"/>
</dbReference>
<evidence type="ECO:0000259" key="3">
    <source>
        <dbReference type="SMART" id="SM00854"/>
    </source>
</evidence>
<sequence>MTISFRCFHLIAAFVVGLSGPAPAQELLTDILAPPEPFRAARQAGSIPLGREIVIGFGGDVNFARSRQNPSPTTVTKFARLPIASVTETLAAEISGDINFVNVETVVSTRNGTPSGAKAFVFRSHPEQFRHLMKLGVNAFALANNHAYDHGRVGMRDTLDFFQTEDGRTGPLLYAGVGYGADALAPAVITHDGIRIALSAVSFGSGSFGPAPETIGMAYFSVAAQYNAVLRELARVDADLKILSIHAGAENVIALNARIRQQFRRAVEEAGVHLVLGHHPHVVRAVERDARTGAAIFHSLGNLLFIGGAGKDGDAVGRDYGLWGRAYFTMTADGMRATALEAVPLKGVHNVPRHPRARRASAILNHLNNLSRRGAGAAAVTFATVGETRPRGLACFPEEPFGPRARALCCAADSQCAMPDPM</sequence>
<feature type="signal peptide" evidence="2">
    <location>
        <begin position="1"/>
        <end position="24"/>
    </location>
</feature>
<dbReference type="InterPro" id="IPR019079">
    <property type="entry name" value="Capsule_synth_CapA"/>
</dbReference>
<proteinExistence type="inferred from homology"/>
<evidence type="ECO:0000313" key="5">
    <source>
        <dbReference type="Proteomes" id="UP000786693"/>
    </source>
</evidence>
<keyword evidence="5" id="KW-1185">Reference proteome</keyword>
<dbReference type="PANTHER" id="PTHR33393">
    <property type="entry name" value="POLYGLUTAMINE SYNTHESIS ACCESSORY PROTEIN RV0574C-RELATED"/>
    <property type="match status" value="1"/>
</dbReference>
<reference evidence="4 5" key="1">
    <citation type="submission" date="2021-05" db="EMBL/GenBank/DDBJ databases">
        <title>Bacteria Genome sequencing.</title>
        <authorList>
            <person name="Takabe Y."/>
            <person name="Nakajima Y."/>
            <person name="Suzuki S."/>
            <person name="Shiozaki T."/>
        </authorList>
    </citation>
    <scope>NUCLEOTIDE SEQUENCE [LARGE SCALE GENOMIC DNA]</scope>
    <source>
        <strain evidence="4 5">AI_62</strain>
    </source>
</reference>